<dbReference type="InterPro" id="IPR000417">
    <property type="entry name" value="Hyethyz_kinase"/>
</dbReference>
<dbReference type="UniPathway" id="UPA00060">
    <property type="reaction ID" value="UER00139"/>
</dbReference>
<keyword evidence="13" id="KW-1185">Reference proteome</keyword>
<comment type="similarity">
    <text evidence="11">Belongs to the Thz kinase family.</text>
</comment>
<dbReference type="HAMAP" id="MF_00228">
    <property type="entry name" value="Thz_kinase"/>
    <property type="match status" value="1"/>
</dbReference>
<feature type="binding site" evidence="11">
    <location>
        <position position="175"/>
    </location>
    <ligand>
        <name>ATP</name>
        <dbReference type="ChEBI" id="CHEBI:30616"/>
    </ligand>
</feature>
<evidence type="ECO:0000313" key="12">
    <source>
        <dbReference type="EMBL" id="KEQ23472.1"/>
    </source>
</evidence>
<evidence type="ECO:0000256" key="9">
    <source>
        <dbReference type="ARBA" id="ARBA00022842"/>
    </source>
</evidence>
<proteinExistence type="inferred from homology"/>
<dbReference type="GO" id="GO:0009228">
    <property type="term" value="P:thiamine biosynthetic process"/>
    <property type="evidence" value="ECO:0007669"/>
    <property type="project" value="UniProtKB-KW"/>
</dbReference>
<dbReference type="EC" id="2.7.1.50" evidence="11"/>
<comment type="pathway">
    <text evidence="3 11">Cofactor biosynthesis; thiamine diphosphate biosynthesis; 4-methyl-5-(2-phosphoethyl)-thiazole from 5-(2-hydroxyethyl)-4-methylthiazole: step 1/1.</text>
</comment>
<evidence type="ECO:0000256" key="6">
    <source>
        <dbReference type="ARBA" id="ARBA00022741"/>
    </source>
</evidence>
<dbReference type="SUPFAM" id="SSF53613">
    <property type="entry name" value="Ribokinase-like"/>
    <property type="match status" value="1"/>
</dbReference>
<evidence type="ECO:0000256" key="4">
    <source>
        <dbReference type="ARBA" id="ARBA00022679"/>
    </source>
</evidence>
<name>A0A081NYE9_9BACL</name>
<dbReference type="Proteomes" id="UP000028123">
    <property type="component" value="Unassembled WGS sequence"/>
</dbReference>
<keyword evidence="8 11" id="KW-0067">ATP-binding</keyword>
<keyword evidence="5 11" id="KW-0479">Metal-binding</keyword>
<comment type="cofactor">
    <cofactor evidence="2 11">
        <name>Mg(2+)</name>
        <dbReference type="ChEBI" id="CHEBI:18420"/>
    </cofactor>
</comment>
<protein>
    <recommendedName>
        <fullName evidence="11">Hydroxyethylthiazole kinase</fullName>
        <ecNumber evidence="11">2.7.1.50</ecNumber>
    </recommendedName>
    <alternativeName>
        <fullName evidence="11">4-methyl-5-beta-hydroxyethylthiazole kinase</fullName>
        <shortName evidence="11">TH kinase</shortName>
        <shortName evidence="11">Thz kinase</shortName>
    </alternativeName>
</protein>
<dbReference type="NCBIfam" id="TIGR00694">
    <property type="entry name" value="thiM"/>
    <property type="match status" value="1"/>
</dbReference>
<dbReference type="AlphaFoldDB" id="A0A081NYE9"/>
<reference evidence="12 13" key="1">
    <citation type="submission" date="2014-06" db="EMBL/GenBank/DDBJ databases">
        <title>Draft genome sequence of Paenibacillus sp. MSt1.</title>
        <authorList>
            <person name="Aw Y.K."/>
            <person name="Ong K.S."/>
            <person name="Gan H.M."/>
            <person name="Lee S.M."/>
        </authorList>
    </citation>
    <scope>NUCLEOTIDE SEQUENCE [LARGE SCALE GENOMIC DNA]</scope>
    <source>
        <strain evidence="12 13">MSt1</strain>
    </source>
</reference>
<comment type="function">
    <text evidence="11">Catalyzes the phosphorylation of the hydroxyl group of 4-methyl-5-beta-hydroxyethylthiazole (THZ).</text>
</comment>
<keyword evidence="4 11" id="KW-0808">Transferase</keyword>
<organism evidence="12 13">
    <name type="scientific">Paenibacillus tyrfis</name>
    <dbReference type="NCBI Taxonomy" id="1501230"/>
    <lineage>
        <taxon>Bacteria</taxon>
        <taxon>Bacillati</taxon>
        <taxon>Bacillota</taxon>
        <taxon>Bacilli</taxon>
        <taxon>Bacillales</taxon>
        <taxon>Paenibacillaceae</taxon>
        <taxon>Paenibacillus</taxon>
    </lineage>
</organism>
<dbReference type="GO" id="GO:0005524">
    <property type="term" value="F:ATP binding"/>
    <property type="evidence" value="ECO:0007669"/>
    <property type="project" value="UniProtKB-UniRule"/>
</dbReference>
<evidence type="ECO:0000313" key="13">
    <source>
        <dbReference type="Proteomes" id="UP000028123"/>
    </source>
</evidence>
<keyword evidence="9 11" id="KW-0460">Magnesium</keyword>
<evidence type="ECO:0000256" key="1">
    <source>
        <dbReference type="ARBA" id="ARBA00001771"/>
    </source>
</evidence>
<sequence length="276" mass="28829">MDNNLTSSIGNLVNSVRQTKPLVHHLTNYVTVNDCANVTLAIGASPIMADDIEEAADITAISSALVLNIGTLNSRTVESMLAAGKQANEMGIPVVLDPVGAGASKLRNQTVRMLLEQLQFSVIRGNMSEIRYIAGLVATTKGVDASEADLENGLQSGIDIANGLAEQYHCAVAITGATDIVSDGKSVICIENGHPMLGSITGTGCMSTSLIGSFCGVTADYRMAAVAGLLCMGIAGEIAYETTGQLGNGSYRVALIDEISKMNSQTMHERAKVYEA</sequence>
<comment type="catalytic activity">
    <reaction evidence="1 11">
        <text>5-(2-hydroxyethyl)-4-methylthiazole + ATP = 4-methyl-5-(2-phosphooxyethyl)-thiazole + ADP + H(+)</text>
        <dbReference type="Rhea" id="RHEA:24212"/>
        <dbReference type="ChEBI" id="CHEBI:15378"/>
        <dbReference type="ChEBI" id="CHEBI:17957"/>
        <dbReference type="ChEBI" id="CHEBI:30616"/>
        <dbReference type="ChEBI" id="CHEBI:58296"/>
        <dbReference type="ChEBI" id="CHEBI:456216"/>
        <dbReference type="EC" id="2.7.1.50"/>
    </reaction>
</comment>
<keyword evidence="10 11" id="KW-0784">Thiamine biosynthesis</keyword>
<dbReference type="eggNOG" id="COG2145">
    <property type="taxonomic scope" value="Bacteria"/>
</dbReference>
<feature type="binding site" evidence="11">
    <location>
        <position position="48"/>
    </location>
    <ligand>
        <name>substrate</name>
    </ligand>
</feature>
<dbReference type="GO" id="GO:0004417">
    <property type="term" value="F:hydroxyethylthiazole kinase activity"/>
    <property type="evidence" value="ECO:0007669"/>
    <property type="project" value="UniProtKB-UniRule"/>
</dbReference>
<evidence type="ECO:0000256" key="11">
    <source>
        <dbReference type="HAMAP-Rule" id="MF_00228"/>
    </source>
</evidence>
<gene>
    <name evidence="11" type="primary">thiM</name>
    <name evidence="12" type="ORF">ET33_15140</name>
</gene>
<evidence type="ECO:0000256" key="2">
    <source>
        <dbReference type="ARBA" id="ARBA00001946"/>
    </source>
</evidence>
<evidence type="ECO:0000256" key="8">
    <source>
        <dbReference type="ARBA" id="ARBA00022840"/>
    </source>
</evidence>
<dbReference type="Pfam" id="PF02110">
    <property type="entry name" value="HK"/>
    <property type="match status" value="1"/>
</dbReference>
<dbReference type="CDD" id="cd01170">
    <property type="entry name" value="THZ_kinase"/>
    <property type="match status" value="1"/>
</dbReference>
<comment type="caution">
    <text evidence="12">The sequence shown here is derived from an EMBL/GenBank/DDBJ whole genome shotgun (WGS) entry which is preliminary data.</text>
</comment>
<dbReference type="InterPro" id="IPR029056">
    <property type="entry name" value="Ribokinase-like"/>
</dbReference>
<feature type="binding site" evidence="11">
    <location>
        <position position="124"/>
    </location>
    <ligand>
        <name>ATP</name>
        <dbReference type="ChEBI" id="CHEBI:30616"/>
    </ligand>
</feature>
<dbReference type="EMBL" id="JNVM01000021">
    <property type="protein sequence ID" value="KEQ23472.1"/>
    <property type="molecule type" value="Genomic_DNA"/>
</dbReference>
<keyword evidence="7 11" id="KW-0418">Kinase</keyword>
<dbReference type="OrthoDB" id="9778146at2"/>
<dbReference type="PRINTS" id="PR01099">
    <property type="entry name" value="HYETHTZKNASE"/>
</dbReference>
<evidence type="ECO:0000256" key="7">
    <source>
        <dbReference type="ARBA" id="ARBA00022777"/>
    </source>
</evidence>
<dbReference type="GO" id="GO:0009229">
    <property type="term" value="P:thiamine diphosphate biosynthetic process"/>
    <property type="evidence" value="ECO:0007669"/>
    <property type="project" value="UniProtKB-UniRule"/>
</dbReference>
<dbReference type="PIRSF" id="PIRSF000513">
    <property type="entry name" value="Thz_kinase"/>
    <property type="match status" value="1"/>
</dbReference>
<dbReference type="GO" id="GO:0000287">
    <property type="term" value="F:magnesium ion binding"/>
    <property type="evidence" value="ECO:0007669"/>
    <property type="project" value="UniProtKB-UniRule"/>
</dbReference>
<keyword evidence="6 11" id="KW-0547">Nucleotide-binding</keyword>
<dbReference type="NCBIfam" id="NF006830">
    <property type="entry name" value="PRK09355.1"/>
    <property type="match status" value="1"/>
</dbReference>
<dbReference type="RefSeq" id="WP_036687862.1">
    <property type="nucleotide sequence ID" value="NZ_JNVM01000021.1"/>
</dbReference>
<evidence type="ECO:0000256" key="3">
    <source>
        <dbReference type="ARBA" id="ARBA00004868"/>
    </source>
</evidence>
<accession>A0A081NYE9</accession>
<evidence type="ECO:0000256" key="10">
    <source>
        <dbReference type="ARBA" id="ARBA00022977"/>
    </source>
</evidence>
<dbReference type="Gene3D" id="3.40.1190.20">
    <property type="match status" value="1"/>
</dbReference>
<feature type="binding site" evidence="11">
    <location>
        <position position="202"/>
    </location>
    <ligand>
        <name>substrate</name>
    </ligand>
</feature>
<evidence type="ECO:0000256" key="5">
    <source>
        <dbReference type="ARBA" id="ARBA00022723"/>
    </source>
</evidence>